<evidence type="ECO:0000256" key="2">
    <source>
        <dbReference type="ARBA" id="ARBA00022884"/>
    </source>
</evidence>
<dbReference type="InterPro" id="IPR035979">
    <property type="entry name" value="RBD_domain_sf"/>
</dbReference>
<sequence length="465" mass="47982">MNVPGHANLYCRGFSSAFSEADLLALFGPFGELTSCRLVSGDQQSATQAAPHAFVRYSTPEQAAAAIQALNGAPVPGGQLVVKFADADVQPRVESGRQPSEWCYCRNLPATYNRQDVGEMFLPFGTVLEIRLFPSTELYKGSGALVQLQSMEQAAAAIQTLNGSFPRGATQPLLVRYADSPAEKAAKQARKERLMQKQSAGMGLLAGNNSLLAAQLQQQLLGLAMNGSSRPVGLAGSLGAGSPQRSEDLGMPGLSVDSYGELPGAAAVLQPSALPAVSAASGGAAASLYIKGMPEDADKLWLYEKFARFGGITSVRVLIDDQTGKCNGIGFVNYTSTEAARAAQEALNGVSMGDRLLHVMVQNPAGRSSRTPSGTPVGAPPVGMAQLGGVQGLQAPRSSLPPGMMQAANNLGLSASTLASLQAGLLPAASTGMQLQPNSLPLAVGGQAYNGSMAGQGTGFGSLQW</sequence>
<feature type="domain" description="RRM" evidence="4">
    <location>
        <begin position="7"/>
        <end position="87"/>
    </location>
</feature>
<evidence type="ECO:0000313" key="5">
    <source>
        <dbReference type="EMBL" id="KAI7836243.1"/>
    </source>
</evidence>
<keyword evidence="6" id="KW-1185">Reference proteome</keyword>
<feature type="domain" description="RRM" evidence="4">
    <location>
        <begin position="101"/>
        <end position="180"/>
    </location>
</feature>
<dbReference type="Gene3D" id="3.30.70.330">
    <property type="match status" value="3"/>
</dbReference>
<evidence type="ECO:0000259" key="4">
    <source>
        <dbReference type="PROSITE" id="PS50102"/>
    </source>
</evidence>
<protein>
    <recommendedName>
        <fullName evidence="4">RRM domain-containing protein</fullName>
    </recommendedName>
</protein>
<dbReference type="PROSITE" id="PS50102">
    <property type="entry name" value="RRM"/>
    <property type="match status" value="3"/>
</dbReference>
<dbReference type="SMART" id="SM00360">
    <property type="entry name" value="RRM"/>
    <property type="match status" value="3"/>
</dbReference>
<accession>A0AAD5DGX9</accession>
<dbReference type="InterPro" id="IPR000504">
    <property type="entry name" value="RRM_dom"/>
</dbReference>
<dbReference type="CDD" id="cd00590">
    <property type="entry name" value="RRM_SF"/>
    <property type="match status" value="2"/>
</dbReference>
<name>A0AAD5DGX9_9CHLO</name>
<dbReference type="InterPro" id="IPR012677">
    <property type="entry name" value="Nucleotide-bd_a/b_plait_sf"/>
</dbReference>
<proteinExistence type="predicted"/>
<evidence type="ECO:0000256" key="1">
    <source>
        <dbReference type="ARBA" id="ARBA00022737"/>
    </source>
</evidence>
<keyword evidence="2 3" id="KW-0694">RNA-binding</keyword>
<reference evidence="5" key="1">
    <citation type="submission" date="2020-11" db="EMBL/GenBank/DDBJ databases">
        <title>Chlorella ohadii genome sequencing and assembly.</title>
        <authorList>
            <person name="Murik O."/>
            <person name="Treves H."/>
            <person name="Kedem I."/>
            <person name="Shotland Y."/>
            <person name="Kaplan A."/>
        </authorList>
    </citation>
    <scope>NUCLEOTIDE SEQUENCE</scope>
    <source>
        <strain evidence="5">1</strain>
    </source>
</reference>
<dbReference type="SUPFAM" id="SSF54928">
    <property type="entry name" value="RNA-binding domain, RBD"/>
    <property type="match status" value="2"/>
</dbReference>
<dbReference type="Proteomes" id="UP001205105">
    <property type="component" value="Unassembled WGS sequence"/>
</dbReference>
<dbReference type="Pfam" id="PF00076">
    <property type="entry name" value="RRM_1"/>
    <property type="match status" value="3"/>
</dbReference>
<comment type="caution">
    <text evidence="5">The sequence shown here is derived from an EMBL/GenBank/DDBJ whole genome shotgun (WGS) entry which is preliminary data.</text>
</comment>
<dbReference type="PANTHER" id="PTHR24012">
    <property type="entry name" value="RNA BINDING PROTEIN"/>
    <property type="match status" value="1"/>
</dbReference>
<keyword evidence="1" id="KW-0677">Repeat</keyword>
<dbReference type="EMBL" id="JADXDR010000197">
    <property type="protein sequence ID" value="KAI7836243.1"/>
    <property type="molecule type" value="Genomic_DNA"/>
</dbReference>
<evidence type="ECO:0000313" key="6">
    <source>
        <dbReference type="Proteomes" id="UP001205105"/>
    </source>
</evidence>
<dbReference type="AlphaFoldDB" id="A0AAD5DGX9"/>
<gene>
    <name evidence="5" type="ORF">COHA_009883</name>
</gene>
<feature type="domain" description="RRM" evidence="4">
    <location>
        <begin position="286"/>
        <end position="364"/>
    </location>
</feature>
<organism evidence="5 6">
    <name type="scientific">Chlorella ohadii</name>
    <dbReference type="NCBI Taxonomy" id="2649997"/>
    <lineage>
        <taxon>Eukaryota</taxon>
        <taxon>Viridiplantae</taxon>
        <taxon>Chlorophyta</taxon>
        <taxon>core chlorophytes</taxon>
        <taxon>Trebouxiophyceae</taxon>
        <taxon>Chlorellales</taxon>
        <taxon>Chlorellaceae</taxon>
        <taxon>Chlorella clade</taxon>
        <taxon>Chlorella</taxon>
    </lineage>
</organism>
<dbReference type="GO" id="GO:0003723">
    <property type="term" value="F:RNA binding"/>
    <property type="evidence" value="ECO:0007669"/>
    <property type="project" value="UniProtKB-UniRule"/>
</dbReference>
<evidence type="ECO:0000256" key="3">
    <source>
        <dbReference type="PROSITE-ProRule" id="PRU00176"/>
    </source>
</evidence>